<dbReference type="EMBL" id="JAMZMK010008104">
    <property type="protein sequence ID" value="KAI7741920.1"/>
    <property type="molecule type" value="Genomic_DNA"/>
</dbReference>
<keyword evidence="5" id="KW-0067">ATP-binding</keyword>
<evidence type="ECO:0000256" key="1">
    <source>
        <dbReference type="ARBA" id="ARBA00004193"/>
    </source>
</evidence>
<feature type="compositionally biased region" description="Basic and acidic residues" evidence="6">
    <location>
        <begin position="231"/>
        <end position="264"/>
    </location>
</feature>
<evidence type="ECO:0000256" key="2">
    <source>
        <dbReference type="ARBA" id="ARBA00022527"/>
    </source>
</evidence>
<dbReference type="GO" id="GO:0005886">
    <property type="term" value="C:plasma membrane"/>
    <property type="evidence" value="ECO:0007669"/>
    <property type="project" value="UniProtKB-SubCell"/>
</dbReference>
<feature type="region of interest" description="Disordered" evidence="6">
    <location>
        <begin position="17"/>
        <end position="73"/>
    </location>
</feature>
<comment type="subcellular location">
    <subcellularLocation>
        <location evidence="1">Cell membrane</location>
        <topology evidence="1">Lipid-anchor</topology>
    </subcellularLocation>
</comment>
<dbReference type="SUPFAM" id="SSF56112">
    <property type="entry name" value="Protein kinase-like (PK-like)"/>
    <property type="match status" value="1"/>
</dbReference>
<dbReference type="PANTHER" id="PTHR47985">
    <property type="entry name" value="OS07G0668900 PROTEIN"/>
    <property type="match status" value="1"/>
</dbReference>
<keyword evidence="2" id="KW-0723">Serine/threonine-protein kinase</keyword>
<keyword evidence="4" id="KW-0449">Lipoprotein</keyword>
<evidence type="ECO:0000259" key="7">
    <source>
        <dbReference type="PROSITE" id="PS50011"/>
    </source>
</evidence>
<feature type="compositionally biased region" description="Low complexity" evidence="6">
    <location>
        <begin position="56"/>
        <end position="66"/>
    </location>
</feature>
<sequence length="264" mass="30100">MGILSCFCFPRRRKVSPDNNVVSEEQHPNLKQPNYPTVQRVDKEDSQTKSKEQESRTQQAQSSTSSLNINVPANTKVNKQRKFSYQELVKATDNFKSDHYLGEGGFGEVYKGKLENPKQVVAIKKKNRDGLQGHKEFLVEITMLSLAEPMLVDKRRYVKLADPKMKGEFMHRPLKKTVQVALMCMNDDFEKRPDMSEVVDTLDLVASLSDPHGGSNQNQDSDSESDFDSDSMFKDDEEERAKAIAEAKMWGEKFRHETTSKTSI</sequence>
<evidence type="ECO:0000256" key="6">
    <source>
        <dbReference type="SAM" id="MobiDB-lite"/>
    </source>
</evidence>
<dbReference type="PROSITE" id="PS50011">
    <property type="entry name" value="PROTEIN_KINASE_DOM"/>
    <property type="match status" value="1"/>
</dbReference>
<accession>A0AAD5CJC6</accession>
<evidence type="ECO:0000256" key="4">
    <source>
        <dbReference type="ARBA" id="ARBA00023288"/>
    </source>
</evidence>
<dbReference type="GO" id="GO:0004674">
    <property type="term" value="F:protein serine/threonine kinase activity"/>
    <property type="evidence" value="ECO:0007669"/>
    <property type="project" value="UniProtKB-KW"/>
</dbReference>
<dbReference type="GO" id="GO:0005524">
    <property type="term" value="F:ATP binding"/>
    <property type="evidence" value="ECO:0007669"/>
    <property type="project" value="UniProtKB-UniRule"/>
</dbReference>
<feature type="compositionally biased region" description="Polar residues" evidence="6">
    <location>
        <begin position="17"/>
        <end position="37"/>
    </location>
</feature>
<keyword evidence="2" id="KW-0418">Kinase</keyword>
<dbReference type="InterPro" id="IPR000719">
    <property type="entry name" value="Prot_kinase_dom"/>
</dbReference>
<dbReference type="InterPro" id="IPR011009">
    <property type="entry name" value="Kinase-like_dom_sf"/>
</dbReference>
<feature type="domain" description="Protein kinase" evidence="7">
    <location>
        <begin position="95"/>
        <end position="264"/>
    </location>
</feature>
<feature type="binding site" evidence="5">
    <location>
        <position position="125"/>
    </location>
    <ligand>
        <name>ATP</name>
        <dbReference type="ChEBI" id="CHEBI:30616"/>
    </ligand>
</feature>
<name>A0AAD5CJC6_AMBAR</name>
<dbReference type="PROSITE" id="PS00107">
    <property type="entry name" value="PROTEIN_KINASE_ATP"/>
    <property type="match status" value="1"/>
</dbReference>
<protein>
    <recommendedName>
        <fullName evidence="7">Protein kinase domain-containing protein</fullName>
    </recommendedName>
</protein>
<feature type="compositionally biased region" description="Basic and acidic residues" evidence="6">
    <location>
        <begin position="40"/>
        <end position="55"/>
    </location>
</feature>
<evidence type="ECO:0000313" key="9">
    <source>
        <dbReference type="Proteomes" id="UP001206925"/>
    </source>
</evidence>
<evidence type="ECO:0000313" key="8">
    <source>
        <dbReference type="EMBL" id="KAI7741920.1"/>
    </source>
</evidence>
<dbReference type="Gene3D" id="3.30.200.20">
    <property type="entry name" value="Phosphorylase Kinase, domain 1"/>
    <property type="match status" value="1"/>
</dbReference>
<evidence type="ECO:0000256" key="5">
    <source>
        <dbReference type="PROSITE-ProRule" id="PRU10141"/>
    </source>
</evidence>
<keyword evidence="9" id="KW-1185">Reference proteome</keyword>
<evidence type="ECO:0000256" key="3">
    <source>
        <dbReference type="ARBA" id="ARBA00023136"/>
    </source>
</evidence>
<proteinExistence type="predicted"/>
<keyword evidence="2" id="KW-0808">Transferase</keyword>
<comment type="caution">
    <text evidence="8">The sequence shown here is derived from an EMBL/GenBank/DDBJ whole genome shotgun (WGS) entry which is preliminary data.</text>
</comment>
<organism evidence="8 9">
    <name type="scientific">Ambrosia artemisiifolia</name>
    <name type="common">Common ragweed</name>
    <dbReference type="NCBI Taxonomy" id="4212"/>
    <lineage>
        <taxon>Eukaryota</taxon>
        <taxon>Viridiplantae</taxon>
        <taxon>Streptophyta</taxon>
        <taxon>Embryophyta</taxon>
        <taxon>Tracheophyta</taxon>
        <taxon>Spermatophyta</taxon>
        <taxon>Magnoliopsida</taxon>
        <taxon>eudicotyledons</taxon>
        <taxon>Gunneridae</taxon>
        <taxon>Pentapetalae</taxon>
        <taxon>asterids</taxon>
        <taxon>campanulids</taxon>
        <taxon>Asterales</taxon>
        <taxon>Asteraceae</taxon>
        <taxon>Asteroideae</taxon>
        <taxon>Heliantheae alliance</taxon>
        <taxon>Heliantheae</taxon>
        <taxon>Ambrosia</taxon>
    </lineage>
</organism>
<reference evidence="8" key="1">
    <citation type="submission" date="2022-06" db="EMBL/GenBank/DDBJ databases">
        <title>Uncovering the hologenomic basis of an extraordinary plant invasion.</title>
        <authorList>
            <person name="Bieker V.C."/>
            <person name="Martin M.D."/>
            <person name="Gilbert T."/>
            <person name="Hodgins K."/>
            <person name="Battlay P."/>
            <person name="Petersen B."/>
            <person name="Wilson J."/>
        </authorList>
    </citation>
    <scope>NUCLEOTIDE SEQUENCE</scope>
    <source>
        <strain evidence="8">AA19_3_7</strain>
        <tissue evidence="8">Leaf</tissue>
    </source>
</reference>
<gene>
    <name evidence="8" type="ORF">M8C21_024299</name>
</gene>
<dbReference type="Proteomes" id="UP001206925">
    <property type="component" value="Unassembled WGS sequence"/>
</dbReference>
<feature type="region of interest" description="Disordered" evidence="6">
    <location>
        <begin position="207"/>
        <end position="264"/>
    </location>
</feature>
<keyword evidence="3" id="KW-0472">Membrane</keyword>
<dbReference type="AlphaFoldDB" id="A0AAD5CJC6"/>
<keyword evidence="5" id="KW-0547">Nucleotide-binding</keyword>
<dbReference type="PANTHER" id="PTHR47985:SF48">
    <property type="entry name" value="PROTEIN KINASE DOMAIN-CONTAINING PROTEIN"/>
    <property type="match status" value="1"/>
</dbReference>
<dbReference type="InterPro" id="IPR017441">
    <property type="entry name" value="Protein_kinase_ATP_BS"/>
</dbReference>